<feature type="region of interest" description="Disordered" evidence="1">
    <location>
        <begin position="250"/>
        <end position="282"/>
    </location>
</feature>
<dbReference type="GeneID" id="68101775"/>
<dbReference type="Proteomes" id="UP000816034">
    <property type="component" value="Unassembled WGS sequence"/>
</dbReference>
<evidence type="ECO:0000313" key="2">
    <source>
        <dbReference type="EMBL" id="KAG2377410.1"/>
    </source>
</evidence>
<dbReference type="AlphaFoldDB" id="A0AA88KF08"/>
<reference evidence="2 3" key="1">
    <citation type="journal article" date="2018" name="BMC Genomics">
        <title>The genome of Naegleria lovaniensis, the basis for a comparative approach to unravel pathogenicity factors of the human pathogenic amoeba N. fowleri.</title>
        <authorList>
            <person name="Liechti N."/>
            <person name="Schurch N."/>
            <person name="Bruggmann R."/>
            <person name="Wittwer M."/>
        </authorList>
    </citation>
    <scope>NUCLEOTIDE SEQUENCE [LARGE SCALE GENOMIC DNA]</scope>
    <source>
        <strain evidence="2 3">ATCC 30569</strain>
    </source>
</reference>
<feature type="compositionally biased region" description="Polar residues" evidence="1">
    <location>
        <begin position="259"/>
        <end position="274"/>
    </location>
</feature>
<protein>
    <submittedName>
        <fullName evidence="2">Uncharacterized protein</fullName>
    </submittedName>
</protein>
<evidence type="ECO:0000313" key="3">
    <source>
        <dbReference type="Proteomes" id="UP000816034"/>
    </source>
</evidence>
<organism evidence="2 3">
    <name type="scientific">Naegleria lovaniensis</name>
    <name type="common">Amoeba</name>
    <dbReference type="NCBI Taxonomy" id="51637"/>
    <lineage>
        <taxon>Eukaryota</taxon>
        <taxon>Discoba</taxon>
        <taxon>Heterolobosea</taxon>
        <taxon>Tetramitia</taxon>
        <taxon>Eutetramitia</taxon>
        <taxon>Vahlkampfiidae</taxon>
        <taxon>Naegleria</taxon>
    </lineage>
</organism>
<dbReference type="RefSeq" id="XP_044544672.1">
    <property type="nucleotide sequence ID" value="XM_044699496.1"/>
</dbReference>
<comment type="caution">
    <text evidence="2">The sequence shown here is derived from an EMBL/GenBank/DDBJ whole genome shotgun (WGS) entry which is preliminary data.</text>
</comment>
<accession>A0AA88KF08</accession>
<evidence type="ECO:0000256" key="1">
    <source>
        <dbReference type="SAM" id="MobiDB-lite"/>
    </source>
</evidence>
<keyword evidence="3" id="KW-1185">Reference proteome</keyword>
<gene>
    <name evidence="2" type="ORF">C9374_009321</name>
</gene>
<sequence length="282" mass="31808">MIKQPPSGDEEQFSQQFFGKSSQAILDEIYNLSYVNICDAYDHFEDWAIQLIGKDPTINKEDLKELSKLIHEAVQKLANKSIAILGLQADLLDDAALRQCFNLPQIPPDCRESYCKLVTSDITLPTSKEDALIFTDDSLTTSDSEILQVLSDIYSIQEEMNTSHEELVQGIAKGLTLQNERQEIIKTLNYYALHNKKLESVQQQLSHLAMGLEQTVNSLIKHAQHLHQQYNNTKKAFEEQFGAQDQESIFSQGGGVFDDQSSTFTESNKSSQSEISKKPSKN</sequence>
<dbReference type="EMBL" id="PYSW02000038">
    <property type="protein sequence ID" value="KAG2377410.1"/>
    <property type="molecule type" value="Genomic_DNA"/>
</dbReference>
<proteinExistence type="predicted"/>
<name>A0AA88KF08_NAELO</name>